<comment type="caution">
    <text evidence="1">The sequence shown here is derived from an EMBL/GenBank/DDBJ whole genome shotgun (WGS) entry which is preliminary data.</text>
</comment>
<evidence type="ECO:0000313" key="2">
    <source>
        <dbReference type="Proteomes" id="UP001595616"/>
    </source>
</evidence>
<reference evidence="2" key="1">
    <citation type="journal article" date="2019" name="Int. J. Syst. Evol. Microbiol.">
        <title>The Global Catalogue of Microorganisms (GCM) 10K type strain sequencing project: providing services to taxonomists for standard genome sequencing and annotation.</title>
        <authorList>
            <consortium name="The Broad Institute Genomics Platform"/>
            <consortium name="The Broad Institute Genome Sequencing Center for Infectious Disease"/>
            <person name="Wu L."/>
            <person name="Ma J."/>
        </authorList>
    </citation>
    <scope>NUCLEOTIDE SEQUENCE [LARGE SCALE GENOMIC DNA]</scope>
    <source>
        <strain evidence="2">CECT 7956</strain>
    </source>
</reference>
<sequence>MTPSSNNSMKMESISNAPIFGIKEAFNLIGIKELTANIYALPKFKKNSQETKIKSNNSK</sequence>
<accession>A0ABV7YZ27</accession>
<dbReference type="Proteomes" id="UP001595616">
    <property type="component" value="Unassembled WGS sequence"/>
</dbReference>
<evidence type="ECO:0000313" key="1">
    <source>
        <dbReference type="EMBL" id="MFC3812429.1"/>
    </source>
</evidence>
<gene>
    <name evidence="1" type="ORF">ACFOOI_17345</name>
</gene>
<keyword evidence="2" id="KW-1185">Reference proteome</keyword>
<protein>
    <submittedName>
        <fullName evidence="1">Uncharacterized protein</fullName>
    </submittedName>
</protein>
<organism evidence="1 2">
    <name type="scientific">Lacihabitans lacunae</name>
    <dbReference type="NCBI Taxonomy" id="1028214"/>
    <lineage>
        <taxon>Bacteria</taxon>
        <taxon>Pseudomonadati</taxon>
        <taxon>Bacteroidota</taxon>
        <taxon>Cytophagia</taxon>
        <taxon>Cytophagales</taxon>
        <taxon>Leadbetterellaceae</taxon>
        <taxon>Lacihabitans</taxon>
    </lineage>
</organism>
<proteinExistence type="predicted"/>
<dbReference type="RefSeq" id="WP_379839303.1">
    <property type="nucleotide sequence ID" value="NZ_JBHRYQ010000001.1"/>
</dbReference>
<name>A0ABV7YZ27_9BACT</name>
<dbReference type="EMBL" id="JBHRYQ010000001">
    <property type="protein sequence ID" value="MFC3812429.1"/>
    <property type="molecule type" value="Genomic_DNA"/>
</dbReference>